<dbReference type="InterPro" id="IPR025827">
    <property type="entry name" value="Zn_ribbon_recom_dom"/>
</dbReference>
<comment type="caution">
    <text evidence="4">The sequence shown here is derived from an EMBL/GenBank/DDBJ whole genome shotgun (WGS) entry which is preliminary data.</text>
</comment>
<feature type="domain" description="Recombinase" evidence="3">
    <location>
        <begin position="2"/>
        <end position="110"/>
    </location>
</feature>
<evidence type="ECO:0000256" key="1">
    <source>
        <dbReference type="ARBA" id="ARBA00023125"/>
    </source>
</evidence>
<keyword evidence="1" id="KW-0238">DNA-binding</keyword>
<dbReference type="PANTHER" id="PTHR30461:SF2">
    <property type="entry name" value="SERINE RECOMBINASE PINE-RELATED"/>
    <property type="match status" value="1"/>
</dbReference>
<organism evidence="4 5">
    <name type="scientific">Streptomyces sp. 900129855</name>
    <dbReference type="NCBI Taxonomy" id="3155129"/>
    <lineage>
        <taxon>Bacteria</taxon>
        <taxon>Bacillati</taxon>
        <taxon>Actinomycetota</taxon>
        <taxon>Actinomycetes</taxon>
        <taxon>Kitasatosporales</taxon>
        <taxon>Streptomycetaceae</taxon>
        <taxon>Streptomyces</taxon>
    </lineage>
</organism>
<dbReference type="RefSeq" id="WP_361704408.1">
    <property type="nucleotide sequence ID" value="NZ_JBEZVE010000012.1"/>
</dbReference>
<accession>A0ABV2ZLB3</accession>
<evidence type="ECO:0000313" key="4">
    <source>
        <dbReference type="EMBL" id="MEU3783343.1"/>
    </source>
</evidence>
<name>A0ABV2ZLB3_9ACTN</name>
<dbReference type="Pfam" id="PF07508">
    <property type="entry name" value="Recombinase"/>
    <property type="match status" value="1"/>
</dbReference>
<dbReference type="EMBL" id="JBEZVE010000012">
    <property type="protein sequence ID" value="MEU3783343.1"/>
    <property type="molecule type" value="Genomic_DNA"/>
</dbReference>
<keyword evidence="2" id="KW-0233">DNA recombination</keyword>
<proteinExistence type="predicted"/>
<reference evidence="4 5" key="1">
    <citation type="submission" date="2024-06" db="EMBL/GenBank/DDBJ databases">
        <title>The Natural Products Discovery Center: Release of the First 8490 Sequenced Strains for Exploring Actinobacteria Biosynthetic Diversity.</title>
        <authorList>
            <person name="Kalkreuter E."/>
            <person name="Kautsar S.A."/>
            <person name="Yang D."/>
            <person name="Bader C.D."/>
            <person name="Teijaro C.N."/>
            <person name="Fluegel L."/>
            <person name="Davis C.M."/>
            <person name="Simpson J.R."/>
            <person name="Lauterbach L."/>
            <person name="Steele A.D."/>
            <person name="Gui C."/>
            <person name="Meng S."/>
            <person name="Li G."/>
            <person name="Viehrig K."/>
            <person name="Ye F."/>
            <person name="Su P."/>
            <person name="Kiefer A.F."/>
            <person name="Nichols A."/>
            <person name="Cepeda A.J."/>
            <person name="Yan W."/>
            <person name="Fan B."/>
            <person name="Jiang Y."/>
            <person name="Adhikari A."/>
            <person name="Zheng C.-J."/>
            <person name="Schuster L."/>
            <person name="Cowan T.M."/>
            <person name="Smanski M.J."/>
            <person name="Chevrette M.G."/>
            <person name="De Carvalho L.P.S."/>
            <person name="Shen B."/>
        </authorList>
    </citation>
    <scope>NUCLEOTIDE SEQUENCE [LARGE SCALE GENOMIC DNA]</scope>
    <source>
        <strain evidence="4 5">NPDC033843</strain>
    </source>
</reference>
<keyword evidence="5" id="KW-1185">Reference proteome</keyword>
<dbReference type="InterPro" id="IPR050639">
    <property type="entry name" value="SSR_resolvase"/>
</dbReference>
<gene>
    <name evidence="4" type="ORF">AB0E89_22820</name>
</gene>
<dbReference type="PANTHER" id="PTHR30461">
    <property type="entry name" value="DNA-INVERTASE FROM LAMBDOID PROPHAGE"/>
    <property type="match status" value="1"/>
</dbReference>
<protein>
    <submittedName>
        <fullName evidence="4">Recombinase zinc beta ribbon domain-containing protein</fullName>
    </submittedName>
</protein>
<dbReference type="PROSITE" id="PS51737">
    <property type="entry name" value="RECOMBINASE_DNA_BIND"/>
    <property type="match status" value="1"/>
</dbReference>
<dbReference type="Gene3D" id="3.90.1750.20">
    <property type="entry name" value="Putative Large Serine Recombinase, Chain B, Domain 2"/>
    <property type="match status" value="1"/>
</dbReference>
<evidence type="ECO:0000256" key="2">
    <source>
        <dbReference type="ARBA" id="ARBA00023172"/>
    </source>
</evidence>
<dbReference type="Proteomes" id="UP001550739">
    <property type="component" value="Unassembled WGS sequence"/>
</dbReference>
<dbReference type="Pfam" id="PF13408">
    <property type="entry name" value="Zn_ribbon_recom"/>
    <property type="match status" value="1"/>
</dbReference>
<evidence type="ECO:0000313" key="5">
    <source>
        <dbReference type="Proteomes" id="UP001550739"/>
    </source>
</evidence>
<evidence type="ECO:0000259" key="3">
    <source>
        <dbReference type="PROSITE" id="PS51737"/>
    </source>
</evidence>
<dbReference type="InterPro" id="IPR011109">
    <property type="entry name" value="DNA_bind_recombinase_dom"/>
</dbReference>
<dbReference type="InterPro" id="IPR038109">
    <property type="entry name" value="DNA_bind_recomb_sf"/>
</dbReference>
<sequence>MPRLYGFDNQARTRVRVDERQVVREAVSRIRVGQSQADVAAWMTAEGHRGTMGGAWNSMTLGRLLDNPAIAGLERDPNSGELRETGLERLIEPKEFLWLQENRPSRLGSVRSGQRREDDYEYLLTGGLGECGQCAQQLTGGRTSAGTPSYRCPTNFEGRGGCGKVRITASLLEEYVAEHVLGELARPGARAALESARANMAAEADQVRGQINDLEKSRAELAEPYEKGALSRAAFVAADRRIGDSLKKCRARLRYLEQAVDVPIGGVQDLARWWEHAPHRSKRSLVVLMLEKVQVYPARARGVRDVDDRVTLTWHSELAA</sequence>